<accession>A0A182RLB4</accession>
<evidence type="ECO:0000256" key="1">
    <source>
        <dbReference type="SAM" id="Coils"/>
    </source>
</evidence>
<dbReference type="VEuPathDB" id="VectorBase:AFUN007032"/>
<dbReference type="EnsemblMetazoa" id="AFUN007032-RA">
    <property type="protein sequence ID" value="AFUN007032-PA"/>
    <property type="gene ID" value="AFUN007032"/>
</dbReference>
<reference evidence="2" key="1">
    <citation type="submission" date="2020-05" db="UniProtKB">
        <authorList>
            <consortium name="EnsemblMetazoa"/>
        </authorList>
    </citation>
    <scope>IDENTIFICATION</scope>
    <source>
        <strain evidence="2">FUMOZ</strain>
    </source>
</reference>
<dbReference type="AlphaFoldDB" id="A0A182RLB4"/>
<organism evidence="2">
    <name type="scientific">Anopheles funestus</name>
    <name type="common">African malaria mosquito</name>
    <dbReference type="NCBI Taxonomy" id="62324"/>
    <lineage>
        <taxon>Eukaryota</taxon>
        <taxon>Metazoa</taxon>
        <taxon>Ecdysozoa</taxon>
        <taxon>Arthropoda</taxon>
        <taxon>Hexapoda</taxon>
        <taxon>Insecta</taxon>
        <taxon>Pterygota</taxon>
        <taxon>Neoptera</taxon>
        <taxon>Endopterygota</taxon>
        <taxon>Diptera</taxon>
        <taxon>Nematocera</taxon>
        <taxon>Culicoidea</taxon>
        <taxon>Culicidae</taxon>
        <taxon>Anophelinae</taxon>
        <taxon>Anopheles</taxon>
    </lineage>
</organism>
<sequence length="153" mass="17243">MADVNVDAAGISNHHPVTPNLDLVKVSDQLVILKRRQEAVRRRVELEMELKFAREEEKLLSLEMGSSVTLMDEELAQQLGIEGVAEPLCMRWTGDTTRVEAGSRRVNLQVGPVGSSRRFFKGLHWSLQNIVKCGKNNTNSNEERRITMCDVVI</sequence>
<protein>
    <submittedName>
        <fullName evidence="2">Uncharacterized protein</fullName>
    </submittedName>
</protein>
<proteinExistence type="predicted"/>
<evidence type="ECO:0000313" key="2">
    <source>
        <dbReference type="EnsemblMetazoa" id="AFUN007032-PA"/>
    </source>
</evidence>
<keyword evidence="1" id="KW-0175">Coiled coil</keyword>
<feature type="coiled-coil region" evidence="1">
    <location>
        <begin position="36"/>
        <end position="63"/>
    </location>
</feature>
<name>A0A182RLB4_ANOFN</name>